<evidence type="ECO:0000259" key="5">
    <source>
        <dbReference type="PROSITE" id="PS51635"/>
    </source>
</evidence>
<evidence type="ECO:0000313" key="7">
    <source>
        <dbReference type="Proteomes" id="UP000002588"/>
    </source>
</evidence>
<feature type="active site" description="Nucleophile" evidence="4">
    <location>
        <position position="48"/>
    </location>
</feature>
<keyword evidence="1 4" id="KW-0378">Hydrolase</keyword>
<dbReference type="STRING" id="62928.azo0822"/>
<keyword evidence="2 4" id="KW-0442">Lipid degradation</keyword>
<evidence type="ECO:0000256" key="1">
    <source>
        <dbReference type="ARBA" id="ARBA00022801"/>
    </source>
</evidence>
<dbReference type="KEGG" id="azo:azo0822"/>
<dbReference type="EMBL" id="AM406670">
    <property type="protein sequence ID" value="CAL93439.1"/>
    <property type="molecule type" value="Genomic_DNA"/>
</dbReference>
<feature type="active site" description="Proton acceptor" evidence="4">
    <location>
        <position position="210"/>
    </location>
</feature>
<dbReference type="Pfam" id="PF01734">
    <property type="entry name" value="Patatin"/>
    <property type="match status" value="1"/>
</dbReference>
<dbReference type="PANTHER" id="PTHR14226:SF57">
    <property type="entry name" value="BLR7027 PROTEIN"/>
    <property type="match status" value="1"/>
</dbReference>
<dbReference type="GO" id="GO:0016042">
    <property type="term" value="P:lipid catabolic process"/>
    <property type="evidence" value="ECO:0007669"/>
    <property type="project" value="UniProtKB-UniRule"/>
</dbReference>
<evidence type="ECO:0000256" key="2">
    <source>
        <dbReference type="ARBA" id="ARBA00022963"/>
    </source>
</evidence>
<protein>
    <recommendedName>
        <fullName evidence="5">PNPLA domain-containing protein</fullName>
    </recommendedName>
</protein>
<evidence type="ECO:0000313" key="6">
    <source>
        <dbReference type="EMBL" id="CAL93439.1"/>
    </source>
</evidence>
<name>A1K3N4_AZOSB</name>
<comment type="caution">
    <text evidence="4">Lacks conserved residue(s) required for the propagation of feature annotation.</text>
</comment>
<reference evidence="6 7" key="1">
    <citation type="journal article" date="2006" name="Nat. Biotechnol.">
        <title>Complete genome of the mutualistic, N2-fixing grass endophyte Azoarcus sp. strain BH72.</title>
        <authorList>
            <person name="Krause A."/>
            <person name="Ramakumar A."/>
            <person name="Bartels D."/>
            <person name="Battistoni F."/>
            <person name="Bekel T."/>
            <person name="Boch J."/>
            <person name="Boehm M."/>
            <person name="Friedrich F."/>
            <person name="Hurek T."/>
            <person name="Krause L."/>
            <person name="Linke B."/>
            <person name="McHardy A.C."/>
            <person name="Sarkar A."/>
            <person name="Schneiker S."/>
            <person name="Syed A.A."/>
            <person name="Thauer R."/>
            <person name="Vorhoelter F.-J."/>
            <person name="Weidner S."/>
            <person name="Puehler A."/>
            <person name="Reinhold-Hurek B."/>
            <person name="Kaiser O."/>
            <person name="Goesmann A."/>
        </authorList>
    </citation>
    <scope>NUCLEOTIDE SEQUENCE [LARGE SCALE GENOMIC DNA]</scope>
    <source>
        <strain evidence="6 7">BH72</strain>
    </source>
</reference>
<proteinExistence type="predicted"/>
<dbReference type="InterPro" id="IPR002641">
    <property type="entry name" value="PNPLA_dom"/>
</dbReference>
<dbReference type="Gene3D" id="3.40.1090.10">
    <property type="entry name" value="Cytosolic phospholipase A2 catalytic domain"/>
    <property type="match status" value="1"/>
</dbReference>
<gene>
    <name evidence="6" type="ordered locus">azo0822</name>
</gene>
<dbReference type="GO" id="GO:0016787">
    <property type="term" value="F:hydrolase activity"/>
    <property type="evidence" value="ECO:0007669"/>
    <property type="project" value="UniProtKB-UniRule"/>
</dbReference>
<organism evidence="6 7">
    <name type="scientific">Azoarcus sp. (strain BH72)</name>
    <dbReference type="NCBI Taxonomy" id="418699"/>
    <lineage>
        <taxon>Bacteria</taxon>
        <taxon>Pseudomonadati</taxon>
        <taxon>Pseudomonadota</taxon>
        <taxon>Betaproteobacteria</taxon>
        <taxon>Rhodocyclales</taxon>
        <taxon>Zoogloeaceae</taxon>
        <taxon>Azoarcus</taxon>
    </lineage>
</organism>
<dbReference type="RefSeq" id="WP_011764556.1">
    <property type="nucleotide sequence ID" value="NC_008702.1"/>
</dbReference>
<accession>A1K3N4</accession>
<feature type="domain" description="PNPLA" evidence="5">
    <location>
        <begin position="10"/>
        <end position="223"/>
    </location>
</feature>
<keyword evidence="7" id="KW-1185">Reference proteome</keyword>
<dbReference type="eggNOG" id="COG1752">
    <property type="taxonomic scope" value="Bacteria"/>
</dbReference>
<dbReference type="Proteomes" id="UP000002588">
    <property type="component" value="Chromosome"/>
</dbReference>
<keyword evidence="3 4" id="KW-0443">Lipid metabolism</keyword>
<dbReference type="SUPFAM" id="SSF52151">
    <property type="entry name" value="FabD/lysophospholipase-like"/>
    <property type="match status" value="1"/>
</dbReference>
<dbReference type="PANTHER" id="PTHR14226">
    <property type="entry name" value="NEUROPATHY TARGET ESTERASE/SWISS CHEESE D.MELANOGASTER"/>
    <property type="match status" value="1"/>
</dbReference>
<evidence type="ECO:0000256" key="3">
    <source>
        <dbReference type="ARBA" id="ARBA00023098"/>
    </source>
</evidence>
<dbReference type="HOGENOM" id="CLU_042893_0_0_4"/>
<dbReference type="PROSITE" id="PS51635">
    <property type="entry name" value="PNPLA"/>
    <property type="match status" value="1"/>
</dbReference>
<dbReference type="AlphaFoldDB" id="A1K3N4"/>
<feature type="short sequence motif" description="GXSXG" evidence="4">
    <location>
        <begin position="46"/>
        <end position="50"/>
    </location>
</feature>
<dbReference type="InterPro" id="IPR016035">
    <property type="entry name" value="Acyl_Trfase/lysoPLipase"/>
</dbReference>
<sequence length="378" mass="40401">MATTGGLAGLVLTGGGARAAYQVGVLSAIREIRGPRPGNPFPVIIGTSAGGINAAALAVYSADFNAAVRKMAHIWRHFHVEQVYRVDAAALLGSGLRWGSALFTGWAMRQTPRSLLDNAPLRQLLEQTLDFSAIERAVAAGYIHAVSVTASGYTSGESLSFFQAAAGVTPWRRAQRLGVRAAIGVEHLLASSAIPFVFPAVKINREYFGDGSMRQLAPISPAIHLGADRILVVGSGRLAEEGRQRAESYPSPAQIAGHAMSSIFLDGLAVDLERMQRINATLGAFTAEQRAAAGLALRPIETLVIAPSKRLDAIAGHHRESLPPLLRAILRGIGAMRREGSTLLSYLLFEPGYTRALMDLGYADTMARRAEVEQFLRI</sequence>
<evidence type="ECO:0000256" key="4">
    <source>
        <dbReference type="PROSITE-ProRule" id="PRU01161"/>
    </source>
</evidence>
<dbReference type="InterPro" id="IPR050301">
    <property type="entry name" value="NTE"/>
</dbReference>